<feature type="compositionally biased region" description="Acidic residues" evidence="2">
    <location>
        <begin position="142"/>
        <end position="151"/>
    </location>
</feature>
<organism evidence="3 4">
    <name type="scientific">Caenorhabditis tropicalis</name>
    <dbReference type="NCBI Taxonomy" id="1561998"/>
    <lineage>
        <taxon>Eukaryota</taxon>
        <taxon>Metazoa</taxon>
        <taxon>Ecdysozoa</taxon>
        <taxon>Nematoda</taxon>
        <taxon>Chromadorea</taxon>
        <taxon>Rhabditida</taxon>
        <taxon>Rhabditina</taxon>
        <taxon>Rhabditomorpha</taxon>
        <taxon>Rhabditoidea</taxon>
        <taxon>Rhabditidae</taxon>
        <taxon>Peloderinae</taxon>
        <taxon>Caenorhabditis</taxon>
    </lineage>
</organism>
<sequence>MSAQAVVPAPMEPRPPPADPVNPTMIIQLQRENEMLQQQLERLQQQREELRFQQRRQEIELVMEQQERRRDNELRRAHEDLFRRDARWPRLAIIERVGDQAPRAQPNIWVGPDERPARVEPQVPREEPLIEELEPVIEELEAPAEEPQEAGEEPRPPEEDIAPRGRPQRARRAPARHNPIENSNNARRRRGGIFDPFFLETYFLKQGDTEEIDVSTIGLLIFRRATFTDNLIL</sequence>
<evidence type="ECO:0000313" key="3">
    <source>
        <dbReference type="Proteomes" id="UP000095282"/>
    </source>
</evidence>
<evidence type="ECO:0000256" key="2">
    <source>
        <dbReference type="SAM" id="MobiDB-lite"/>
    </source>
</evidence>
<dbReference type="AlphaFoldDB" id="A0A1I7UV58"/>
<evidence type="ECO:0000313" key="4">
    <source>
        <dbReference type="WBParaSite" id="Csp11.Scaffold630.g19660.t1"/>
    </source>
</evidence>
<accession>A0A1I7UV58</accession>
<name>A0A1I7UV58_9PELO</name>
<feature type="region of interest" description="Disordered" evidence="2">
    <location>
        <begin position="142"/>
        <end position="188"/>
    </location>
</feature>
<dbReference type="WBParaSite" id="Csp11.Scaffold630.g19660.t1">
    <property type="protein sequence ID" value="Csp11.Scaffold630.g19660.t1"/>
    <property type="gene ID" value="Csp11.Scaffold630.g19660"/>
</dbReference>
<feature type="compositionally biased region" description="Basic and acidic residues" evidence="2">
    <location>
        <begin position="152"/>
        <end position="163"/>
    </location>
</feature>
<keyword evidence="3" id="KW-1185">Reference proteome</keyword>
<reference evidence="4" key="1">
    <citation type="submission" date="2016-11" db="UniProtKB">
        <authorList>
            <consortium name="WormBaseParasite"/>
        </authorList>
    </citation>
    <scope>IDENTIFICATION</scope>
</reference>
<keyword evidence="1" id="KW-0175">Coiled coil</keyword>
<feature type="compositionally biased region" description="Basic residues" evidence="2">
    <location>
        <begin position="166"/>
        <end position="175"/>
    </location>
</feature>
<feature type="region of interest" description="Disordered" evidence="2">
    <location>
        <begin position="104"/>
        <end position="124"/>
    </location>
</feature>
<feature type="region of interest" description="Disordered" evidence="2">
    <location>
        <begin position="1"/>
        <end position="22"/>
    </location>
</feature>
<dbReference type="Proteomes" id="UP000095282">
    <property type="component" value="Unplaced"/>
</dbReference>
<feature type="compositionally biased region" description="Pro residues" evidence="2">
    <location>
        <begin position="10"/>
        <end position="20"/>
    </location>
</feature>
<feature type="coiled-coil region" evidence="1">
    <location>
        <begin position="26"/>
        <end position="76"/>
    </location>
</feature>
<proteinExistence type="predicted"/>
<evidence type="ECO:0000256" key="1">
    <source>
        <dbReference type="SAM" id="Coils"/>
    </source>
</evidence>
<protein>
    <submittedName>
        <fullName evidence="4">Uncharacterized protein</fullName>
    </submittedName>
</protein>
<feature type="compositionally biased region" description="Basic and acidic residues" evidence="2">
    <location>
        <begin position="112"/>
        <end position="124"/>
    </location>
</feature>